<evidence type="ECO:0000256" key="2">
    <source>
        <dbReference type="ARBA" id="ARBA00022729"/>
    </source>
</evidence>
<evidence type="ECO:0000259" key="5">
    <source>
        <dbReference type="PROSITE" id="PS51782"/>
    </source>
</evidence>
<feature type="chain" id="PRO_5013297295" description="LysM domain-containing protein" evidence="4">
    <location>
        <begin position="24"/>
        <end position="106"/>
    </location>
</feature>
<dbReference type="STRING" id="69771.A0A1V6P9G9"/>
<dbReference type="GO" id="GO:0008061">
    <property type="term" value="F:chitin binding"/>
    <property type="evidence" value="ECO:0007669"/>
    <property type="project" value="UniProtKB-KW"/>
</dbReference>
<dbReference type="InterPro" id="IPR052210">
    <property type="entry name" value="LysM1-like"/>
</dbReference>
<dbReference type="InterPro" id="IPR018392">
    <property type="entry name" value="LysM"/>
</dbReference>
<dbReference type="PANTHER" id="PTHR34997">
    <property type="entry name" value="AM15"/>
    <property type="match status" value="1"/>
</dbReference>
<dbReference type="Pfam" id="PF01476">
    <property type="entry name" value="LysM"/>
    <property type="match status" value="1"/>
</dbReference>
<proteinExistence type="predicted"/>
<protein>
    <recommendedName>
        <fullName evidence="5">LysM domain-containing protein</fullName>
    </recommendedName>
</protein>
<sequence length="106" mass="11616">MVVLFKPAIFLTLGVASLALSAAINNDVLQSREDAVPAQVTPSCNLYYRVQYGDTCWDIITHNNNSFGVKQLMCWNPDINDSCSNLIPGHDVCVGVVNNPNNPLYC</sequence>
<comment type="caution">
    <text evidence="6">The sequence shown here is derived from an EMBL/GenBank/DDBJ whole genome shotgun (WGS) entry which is preliminary data.</text>
</comment>
<dbReference type="EMBL" id="MDYL01000014">
    <property type="protein sequence ID" value="OQD73660.1"/>
    <property type="molecule type" value="Genomic_DNA"/>
</dbReference>
<keyword evidence="1" id="KW-0147">Chitin-binding</keyword>
<dbReference type="Proteomes" id="UP000191522">
    <property type="component" value="Unassembled WGS sequence"/>
</dbReference>
<dbReference type="InterPro" id="IPR036779">
    <property type="entry name" value="LysM_dom_sf"/>
</dbReference>
<reference evidence="7" key="1">
    <citation type="journal article" date="2017" name="Nat. Microbiol.">
        <title>Global analysis of biosynthetic gene clusters reveals vast potential of secondary metabolite production in Penicillium species.</title>
        <authorList>
            <person name="Nielsen J.C."/>
            <person name="Grijseels S."/>
            <person name="Prigent S."/>
            <person name="Ji B."/>
            <person name="Dainat J."/>
            <person name="Nielsen K.F."/>
            <person name="Frisvad J.C."/>
            <person name="Workman M."/>
            <person name="Nielsen J."/>
        </authorList>
    </citation>
    <scope>NUCLEOTIDE SEQUENCE [LARGE SCALE GENOMIC DNA]</scope>
    <source>
        <strain evidence="7">IBT 11843</strain>
    </source>
</reference>
<feature type="domain" description="LysM" evidence="5">
    <location>
        <begin position="46"/>
        <end position="94"/>
    </location>
</feature>
<dbReference type="SUPFAM" id="SSF54106">
    <property type="entry name" value="LysM domain"/>
    <property type="match status" value="1"/>
</dbReference>
<keyword evidence="3" id="KW-0843">Virulence</keyword>
<evidence type="ECO:0000256" key="1">
    <source>
        <dbReference type="ARBA" id="ARBA00022669"/>
    </source>
</evidence>
<dbReference type="CDD" id="cd00118">
    <property type="entry name" value="LysM"/>
    <property type="match status" value="1"/>
</dbReference>
<dbReference type="Gene3D" id="3.10.350.10">
    <property type="entry name" value="LysM domain"/>
    <property type="match status" value="1"/>
</dbReference>
<accession>A0A1V6P9G9</accession>
<evidence type="ECO:0000313" key="6">
    <source>
        <dbReference type="EMBL" id="OQD73660.1"/>
    </source>
</evidence>
<keyword evidence="7" id="KW-1185">Reference proteome</keyword>
<feature type="signal peptide" evidence="4">
    <location>
        <begin position="1"/>
        <end position="23"/>
    </location>
</feature>
<dbReference type="PROSITE" id="PS51782">
    <property type="entry name" value="LYSM"/>
    <property type="match status" value="1"/>
</dbReference>
<gene>
    <name evidence="6" type="ORF">PENDEC_c014G00185</name>
</gene>
<dbReference type="OMA" id="CWDIIAR"/>
<dbReference type="PANTHER" id="PTHR34997:SF2">
    <property type="entry name" value="LYSM DOMAIN-CONTAINING PROTEIN-RELATED"/>
    <property type="match status" value="1"/>
</dbReference>
<name>A0A1V6P9G9_PENDC</name>
<evidence type="ECO:0000256" key="4">
    <source>
        <dbReference type="SAM" id="SignalP"/>
    </source>
</evidence>
<dbReference type="AlphaFoldDB" id="A0A1V6P9G9"/>
<evidence type="ECO:0000313" key="7">
    <source>
        <dbReference type="Proteomes" id="UP000191522"/>
    </source>
</evidence>
<keyword evidence="2 4" id="KW-0732">Signal</keyword>
<evidence type="ECO:0000256" key="3">
    <source>
        <dbReference type="ARBA" id="ARBA00023026"/>
    </source>
</evidence>
<organism evidence="6 7">
    <name type="scientific">Penicillium decumbens</name>
    <dbReference type="NCBI Taxonomy" id="69771"/>
    <lineage>
        <taxon>Eukaryota</taxon>
        <taxon>Fungi</taxon>
        <taxon>Dikarya</taxon>
        <taxon>Ascomycota</taxon>
        <taxon>Pezizomycotina</taxon>
        <taxon>Eurotiomycetes</taxon>
        <taxon>Eurotiomycetidae</taxon>
        <taxon>Eurotiales</taxon>
        <taxon>Aspergillaceae</taxon>
        <taxon>Penicillium</taxon>
    </lineage>
</organism>